<proteinExistence type="predicted"/>
<dbReference type="AlphaFoldDB" id="A0A835MXY5"/>
<accession>A0A835MXY5</accession>
<dbReference type="EMBL" id="JADGMS010000010">
    <property type="protein sequence ID" value="KAF9673658.1"/>
    <property type="molecule type" value="Genomic_DNA"/>
</dbReference>
<protein>
    <submittedName>
        <fullName evidence="1">Uncharacterized protein</fullName>
    </submittedName>
</protein>
<sequence>MFRMKIVFHSLAIPLPFSQSPLPIASAWAERHDKEGTIELRSKEECSFQPDQTRGPSQEQTIRIIKKTFANEFNS</sequence>
<evidence type="ECO:0000313" key="2">
    <source>
        <dbReference type="Proteomes" id="UP000657918"/>
    </source>
</evidence>
<comment type="caution">
    <text evidence="1">The sequence shown here is derived from an EMBL/GenBank/DDBJ whole genome shotgun (WGS) entry which is preliminary data.</text>
</comment>
<dbReference type="Proteomes" id="UP000657918">
    <property type="component" value="Unassembled WGS sequence"/>
</dbReference>
<gene>
    <name evidence="1" type="ORF">SADUNF_Sadunf10G0047000</name>
</gene>
<organism evidence="1 2">
    <name type="scientific">Salix dunnii</name>
    <dbReference type="NCBI Taxonomy" id="1413687"/>
    <lineage>
        <taxon>Eukaryota</taxon>
        <taxon>Viridiplantae</taxon>
        <taxon>Streptophyta</taxon>
        <taxon>Embryophyta</taxon>
        <taxon>Tracheophyta</taxon>
        <taxon>Spermatophyta</taxon>
        <taxon>Magnoliopsida</taxon>
        <taxon>eudicotyledons</taxon>
        <taxon>Gunneridae</taxon>
        <taxon>Pentapetalae</taxon>
        <taxon>rosids</taxon>
        <taxon>fabids</taxon>
        <taxon>Malpighiales</taxon>
        <taxon>Salicaceae</taxon>
        <taxon>Saliceae</taxon>
        <taxon>Salix</taxon>
    </lineage>
</organism>
<reference evidence="1 2" key="1">
    <citation type="submission" date="2020-10" db="EMBL/GenBank/DDBJ databases">
        <title>Plant Genome Project.</title>
        <authorList>
            <person name="Zhang R.-G."/>
        </authorList>
    </citation>
    <scope>NUCLEOTIDE SEQUENCE [LARGE SCALE GENOMIC DNA]</scope>
    <source>
        <strain evidence="1">FAFU-HL-1</strain>
        <tissue evidence="1">Leaf</tissue>
    </source>
</reference>
<keyword evidence="2" id="KW-1185">Reference proteome</keyword>
<evidence type="ECO:0000313" key="1">
    <source>
        <dbReference type="EMBL" id="KAF9673658.1"/>
    </source>
</evidence>
<name>A0A835MXY5_9ROSI</name>